<dbReference type="HOGENOM" id="CLU_2972909_0_0_0"/>
<evidence type="ECO:0000313" key="1">
    <source>
        <dbReference type="EMBL" id="EEO40012.1"/>
    </source>
</evidence>
<sequence>MIYKDDLIEKAETTIKSNNSLIEDDVAVAMLGISRISAMKKENEELEIFIKVFKRLTE</sequence>
<proteinExistence type="predicted"/>
<protein>
    <submittedName>
        <fullName evidence="1">Uncharacterized protein</fullName>
    </submittedName>
</protein>
<organism evidence="1 2">
    <name type="scientific">Fusobacterium vincentii 4_1_13</name>
    <dbReference type="NCBI Taxonomy" id="469606"/>
    <lineage>
        <taxon>Bacteria</taxon>
        <taxon>Fusobacteriati</taxon>
        <taxon>Fusobacteriota</taxon>
        <taxon>Fusobacteriia</taxon>
        <taxon>Fusobacteriales</taxon>
        <taxon>Fusobacteriaceae</taxon>
        <taxon>Fusobacterium</taxon>
    </lineage>
</organism>
<gene>
    <name evidence="1" type="ORF">FSCG_00725</name>
</gene>
<dbReference type="AlphaFoldDB" id="A0A0M1VU91"/>
<accession>A0A0M1VU91</accession>
<comment type="caution">
    <text evidence="1">The sequence shown here is derived from an EMBL/GenBank/DDBJ whole genome shotgun (WGS) entry which is preliminary data.</text>
</comment>
<evidence type="ECO:0000313" key="2">
    <source>
        <dbReference type="Proteomes" id="UP000004925"/>
    </source>
</evidence>
<name>A0A0M1VU91_FUSVC</name>
<reference evidence="1 2" key="1">
    <citation type="submission" date="2011-10" db="EMBL/GenBank/DDBJ databases">
        <title>The Genome Sequence of Fusobacterium sp. 4_1_13.</title>
        <authorList>
            <consortium name="The Broad Institute Genome Sequencing Platform"/>
            <person name="Earl A."/>
            <person name="Ward D."/>
            <person name="Feldgarden M."/>
            <person name="Gevers D."/>
            <person name="Strauss J."/>
            <person name="Ambrose C."/>
            <person name="Allen-Vercoe E."/>
            <person name="Young S.K."/>
            <person name="Zeng Q."/>
            <person name="Gargeya S."/>
            <person name="Fitzgerald M."/>
            <person name="Haas B."/>
            <person name="Abouelleil A."/>
            <person name="Alvarado L."/>
            <person name="Arachchi H.M."/>
            <person name="Berlin A."/>
            <person name="Brown A."/>
            <person name="Chapman S.B."/>
            <person name="Chen Z."/>
            <person name="Dunbar C."/>
            <person name="Freedman E."/>
            <person name="Gearin G."/>
            <person name="Goldberg J."/>
            <person name="Griggs A."/>
            <person name="Gujja S."/>
            <person name="Heiman D."/>
            <person name="Howarth C."/>
            <person name="Larson L."/>
            <person name="Lui A."/>
            <person name="MacDonald P.J."/>
            <person name="Montmayeur A."/>
            <person name="Murphy C."/>
            <person name="Neiman D."/>
            <person name="Pearson M."/>
            <person name="Priest M."/>
            <person name="Roberts A."/>
            <person name="Saif S."/>
            <person name="Shea T."/>
            <person name="Shenoy N."/>
            <person name="Sisk P."/>
            <person name="Stolte C."/>
            <person name="Sykes S."/>
            <person name="Wortman J."/>
            <person name="Nusbaum C."/>
            <person name="Birren B."/>
        </authorList>
    </citation>
    <scope>NUCLEOTIDE SEQUENCE [LARGE SCALE GENOMIC DNA]</scope>
    <source>
        <strain evidence="1 2">4_1_13</strain>
    </source>
</reference>
<dbReference type="Proteomes" id="UP000004925">
    <property type="component" value="Unassembled WGS sequence"/>
</dbReference>
<dbReference type="RefSeq" id="WP_005908919.1">
    <property type="nucleotide sequence ID" value="NZ_KQ235737.1"/>
</dbReference>
<dbReference type="EMBL" id="ACDE02000019">
    <property type="protein sequence ID" value="EEO40012.1"/>
    <property type="molecule type" value="Genomic_DNA"/>
</dbReference>